<accession>A0A226CZ65</accession>
<name>A0A226CZ65_FOLCA</name>
<keyword evidence="1" id="KW-0812">Transmembrane</keyword>
<feature type="transmembrane region" description="Helical" evidence="1">
    <location>
        <begin position="204"/>
        <end position="223"/>
    </location>
</feature>
<organism evidence="2 3">
    <name type="scientific">Folsomia candida</name>
    <name type="common">Springtail</name>
    <dbReference type="NCBI Taxonomy" id="158441"/>
    <lineage>
        <taxon>Eukaryota</taxon>
        <taxon>Metazoa</taxon>
        <taxon>Ecdysozoa</taxon>
        <taxon>Arthropoda</taxon>
        <taxon>Hexapoda</taxon>
        <taxon>Collembola</taxon>
        <taxon>Entomobryomorpha</taxon>
        <taxon>Isotomoidea</taxon>
        <taxon>Isotomidae</taxon>
        <taxon>Proisotominae</taxon>
        <taxon>Folsomia</taxon>
    </lineage>
</organism>
<dbReference type="AlphaFoldDB" id="A0A226CZ65"/>
<gene>
    <name evidence="2" type="ORF">Fcan01_27031</name>
</gene>
<evidence type="ECO:0000313" key="2">
    <source>
        <dbReference type="EMBL" id="OXA38269.1"/>
    </source>
</evidence>
<sequence>MDLTCVEDLLLTLLKYPLLGVQIIGYVPLTMTLQSPNQITTPSKLKSTPTKSLQFRFFTIPVLSQLFLITSFFLVLFLFVSVEQQRDEFNQYSKLSTDMIIISVMSMISLINAMGNRLYGFVTVRGTLTFWHVHCHQLEKISKIWTQQEVMDLYGKQVRVQFRWTVLFLLLPVCTMLSVDLIIAEVFGVSTNASVLKMLQDHDIGLMWGMIFWIYLTYSHTLLSNWVTGFVKIYNIVLACVIKEVETMTMKSDDFVTLNKIDEITQAYDVILGLVDYFNATLSVRLVGEVWINILWILGCIYMSLASYKMGEFGTMLTNLLASGMAMKTLYTYGNEGENLEQNRITLVKRLCNVKGNNLGHVGLEKVNQEIKKLLLHF</sequence>
<evidence type="ECO:0000313" key="3">
    <source>
        <dbReference type="Proteomes" id="UP000198287"/>
    </source>
</evidence>
<feature type="transmembrane region" description="Helical" evidence="1">
    <location>
        <begin position="290"/>
        <end position="308"/>
    </location>
</feature>
<feature type="transmembrane region" description="Helical" evidence="1">
    <location>
        <begin position="55"/>
        <end position="80"/>
    </location>
</feature>
<evidence type="ECO:0008006" key="4">
    <source>
        <dbReference type="Google" id="ProtNLM"/>
    </source>
</evidence>
<dbReference type="EMBL" id="LNIX01000047">
    <property type="protein sequence ID" value="OXA38269.1"/>
    <property type="molecule type" value="Genomic_DNA"/>
</dbReference>
<protein>
    <recommendedName>
        <fullName evidence="4">Gustatory receptor</fullName>
    </recommendedName>
</protein>
<evidence type="ECO:0000256" key="1">
    <source>
        <dbReference type="SAM" id="Phobius"/>
    </source>
</evidence>
<proteinExistence type="predicted"/>
<dbReference type="Proteomes" id="UP000198287">
    <property type="component" value="Unassembled WGS sequence"/>
</dbReference>
<keyword evidence="1" id="KW-1133">Transmembrane helix</keyword>
<keyword evidence="3" id="KW-1185">Reference proteome</keyword>
<feature type="transmembrane region" description="Helical" evidence="1">
    <location>
        <begin position="16"/>
        <end position="34"/>
    </location>
</feature>
<feature type="transmembrane region" description="Helical" evidence="1">
    <location>
        <begin position="164"/>
        <end position="184"/>
    </location>
</feature>
<feature type="transmembrane region" description="Helical" evidence="1">
    <location>
        <begin position="100"/>
        <end position="119"/>
    </location>
</feature>
<reference evidence="2 3" key="1">
    <citation type="submission" date="2015-12" db="EMBL/GenBank/DDBJ databases">
        <title>The genome of Folsomia candida.</title>
        <authorList>
            <person name="Faddeeva A."/>
            <person name="Derks M.F."/>
            <person name="Anvar Y."/>
            <person name="Smit S."/>
            <person name="Van Straalen N."/>
            <person name="Roelofs D."/>
        </authorList>
    </citation>
    <scope>NUCLEOTIDE SEQUENCE [LARGE SCALE GENOMIC DNA]</scope>
    <source>
        <strain evidence="2 3">VU population</strain>
        <tissue evidence="2">Whole body</tissue>
    </source>
</reference>
<keyword evidence="1" id="KW-0472">Membrane</keyword>
<comment type="caution">
    <text evidence="2">The sequence shown here is derived from an EMBL/GenBank/DDBJ whole genome shotgun (WGS) entry which is preliminary data.</text>
</comment>